<evidence type="ECO:0000313" key="7">
    <source>
        <dbReference type="Proteomes" id="UP000789570"/>
    </source>
</evidence>
<evidence type="ECO:0000256" key="3">
    <source>
        <dbReference type="ARBA" id="ARBA00022833"/>
    </source>
</evidence>
<feature type="non-terminal residue" evidence="6">
    <location>
        <position position="108"/>
    </location>
</feature>
<feature type="region of interest" description="Disordered" evidence="4">
    <location>
        <begin position="1"/>
        <end position="42"/>
    </location>
</feature>
<dbReference type="Pfam" id="PF02892">
    <property type="entry name" value="zf-BED"/>
    <property type="match status" value="1"/>
</dbReference>
<keyword evidence="1" id="KW-0479">Metal-binding</keyword>
<evidence type="ECO:0000256" key="1">
    <source>
        <dbReference type="ARBA" id="ARBA00022723"/>
    </source>
</evidence>
<dbReference type="OrthoDB" id="2399594at2759"/>
<accession>A0A9N9FDG6</accession>
<feature type="compositionally biased region" description="Acidic residues" evidence="4">
    <location>
        <begin position="1"/>
        <end position="19"/>
    </location>
</feature>
<keyword evidence="7" id="KW-1185">Reference proteome</keyword>
<evidence type="ECO:0000259" key="5">
    <source>
        <dbReference type="Pfam" id="PF02892"/>
    </source>
</evidence>
<dbReference type="GO" id="GO:0008270">
    <property type="term" value="F:zinc ion binding"/>
    <property type="evidence" value="ECO:0007669"/>
    <property type="project" value="UniProtKB-KW"/>
</dbReference>
<dbReference type="InterPro" id="IPR003656">
    <property type="entry name" value="Znf_BED"/>
</dbReference>
<keyword evidence="2" id="KW-0863">Zinc-finger</keyword>
<dbReference type="AlphaFoldDB" id="A0A9N9FDG6"/>
<organism evidence="6 7">
    <name type="scientific">Funneliformis caledonium</name>
    <dbReference type="NCBI Taxonomy" id="1117310"/>
    <lineage>
        <taxon>Eukaryota</taxon>
        <taxon>Fungi</taxon>
        <taxon>Fungi incertae sedis</taxon>
        <taxon>Mucoromycota</taxon>
        <taxon>Glomeromycotina</taxon>
        <taxon>Glomeromycetes</taxon>
        <taxon>Glomerales</taxon>
        <taxon>Glomeraceae</taxon>
        <taxon>Funneliformis</taxon>
    </lineage>
</organism>
<evidence type="ECO:0000256" key="4">
    <source>
        <dbReference type="SAM" id="MobiDB-lite"/>
    </source>
</evidence>
<dbReference type="EMBL" id="CAJVPQ010000994">
    <property type="protein sequence ID" value="CAG8525419.1"/>
    <property type="molecule type" value="Genomic_DNA"/>
</dbReference>
<dbReference type="Proteomes" id="UP000789570">
    <property type="component" value="Unassembled WGS sequence"/>
</dbReference>
<evidence type="ECO:0000313" key="6">
    <source>
        <dbReference type="EMBL" id="CAG8525419.1"/>
    </source>
</evidence>
<evidence type="ECO:0000256" key="2">
    <source>
        <dbReference type="ARBA" id="ARBA00022771"/>
    </source>
</evidence>
<feature type="domain" description="BED-type" evidence="5">
    <location>
        <begin position="54"/>
        <end position="88"/>
    </location>
</feature>
<proteinExistence type="predicted"/>
<protein>
    <submittedName>
        <fullName evidence="6">1966_t:CDS:1</fullName>
    </submittedName>
</protein>
<keyword evidence="3" id="KW-0862">Zinc</keyword>
<comment type="caution">
    <text evidence="6">The sequence shown here is derived from an EMBL/GenBank/DDBJ whole genome shotgun (WGS) entry which is preliminary data.</text>
</comment>
<gene>
    <name evidence="6" type="ORF">FCALED_LOCUS4912</name>
</gene>
<name>A0A9N9FDG6_9GLOM</name>
<dbReference type="SMART" id="SM00614">
    <property type="entry name" value="ZnF_BED"/>
    <property type="match status" value="1"/>
</dbReference>
<dbReference type="SUPFAM" id="SSF57667">
    <property type="entry name" value="beta-beta-alpha zinc fingers"/>
    <property type="match status" value="1"/>
</dbReference>
<reference evidence="6" key="1">
    <citation type="submission" date="2021-06" db="EMBL/GenBank/DDBJ databases">
        <authorList>
            <person name="Kallberg Y."/>
            <person name="Tangrot J."/>
            <person name="Rosling A."/>
        </authorList>
    </citation>
    <scope>NUCLEOTIDE SEQUENCE</scope>
    <source>
        <strain evidence="6">UK204</strain>
    </source>
</reference>
<dbReference type="InterPro" id="IPR036236">
    <property type="entry name" value="Znf_C2H2_sf"/>
</dbReference>
<sequence>MENESYSDNGEEFLNEEPIQDVKDPNQNIQDEGSNYEDKKKQRSIIHSNYTLNKESNKYHCNHCSVIYKIPKDGSTSTLRTHLKKKHSHLFSKVKGPMDKYVNIKDSL</sequence>
<dbReference type="GO" id="GO:0003677">
    <property type="term" value="F:DNA binding"/>
    <property type="evidence" value="ECO:0007669"/>
    <property type="project" value="InterPro"/>
</dbReference>